<accession>A0A1L9N5M3</accession>
<keyword evidence="4 5" id="KW-0472">Membrane</keyword>
<dbReference type="OMA" id="YDGAMNI"/>
<dbReference type="GO" id="GO:0042908">
    <property type="term" value="P:xenobiotic transport"/>
    <property type="evidence" value="ECO:0007669"/>
    <property type="project" value="UniProtKB-ARBA"/>
</dbReference>
<evidence type="ECO:0000313" key="8">
    <source>
        <dbReference type="Proteomes" id="UP000184304"/>
    </source>
</evidence>
<feature type="transmembrane region" description="Helical" evidence="5">
    <location>
        <begin position="468"/>
        <end position="490"/>
    </location>
</feature>
<dbReference type="PANTHER" id="PTHR23502:SF164">
    <property type="entry name" value="MAJOR FACILITATOR SUPERFAMILY (MFS) PROFILE DOMAIN-CONTAINING PROTEIN"/>
    <property type="match status" value="1"/>
</dbReference>
<evidence type="ECO:0000256" key="1">
    <source>
        <dbReference type="ARBA" id="ARBA00004141"/>
    </source>
</evidence>
<dbReference type="OrthoDB" id="5215911at2759"/>
<keyword evidence="8" id="KW-1185">Reference proteome</keyword>
<dbReference type="VEuPathDB" id="FungiDB:ASPTUDRAFT_43590"/>
<dbReference type="InterPro" id="IPR036259">
    <property type="entry name" value="MFS_trans_sf"/>
</dbReference>
<dbReference type="AlphaFoldDB" id="A0A1L9N5M3"/>
<dbReference type="GO" id="GO:0022857">
    <property type="term" value="F:transmembrane transporter activity"/>
    <property type="evidence" value="ECO:0007669"/>
    <property type="project" value="InterPro"/>
</dbReference>
<feature type="transmembrane region" description="Helical" evidence="5">
    <location>
        <begin position="70"/>
        <end position="98"/>
    </location>
</feature>
<feature type="transmembrane region" description="Helical" evidence="5">
    <location>
        <begin position="316"/>
        <end position="341"/>
    </location>
</feature>
<dbReference type="Gene3D" id="1.20.1250.20">
    <property type="entry name" value="MFS general substrate transporter like domains"/>
    <property type="match status" value="1"/>
</dbReference>
<dbReference type="EMBL" id="KV878203">
    <property type="protein sequence ID" value="OJI84521.1"/>
    <property type="molecule type" value="Genomic_DNA"/>
</dbReference>
<gene>
    <name evidence="7" type="ORF">ASPTUDRAFT_43590</name>
</gene>
<evidence type="ECO:0000256" key="2">
    <source>
        <dbReference type="ARBA" id="ARBA00022692"/>
    </source>
</evidence>
<feature type="transmembrane region" description="Helical" evidence="5">
    <location>
        <begin position="361"/>
        <end position="382"/>
    </location>
</feature>
<keyword evidence="2 5" id="KW-0812">Transmembrane</keyword>
<feature type="transmembrane region" description="Helical" evidence="5">
    <location>
        <begin position="225"/>
        <end position="245"/>
    </location>
</feature>
<evidence type="ECO:0000256" key="4">
    <source>
        <dbReference type="ARBA" id="ARBA00023136"/>
    </source>
</evidence>
<keyword evidence="3 5" id="KW-1133">Transmembrane helix</keyword>
<dbReference type="SUPFAM" id="SSF103473">
    <property type="entry name" value="MFS general substrate transporter"/>
    <property type="match status" value="1"/>
</dbReference>
<dbReference type="GO" id="GO:0005886">
    <property type="term" value="C:plasma membrane"/>
    <property type="evidence" value="ECO:0007669"/>
    <property type="project" value="TreeGrafter"/>
</dbReference>
<dbReference type="InterPro" id="IPR011701">
    <property type="entry name" value="MFS"/>
</dbReference>
<organism evidence="7 8">
    <name type="scientific">Aspergillus tubingensis (strain CBS 134.48)</name>
    <dbReference type="NCBI Taxonomy" id="767770"/>
    <lineage>
        <taxon>Eukaryota</taxon>
        <taxon>Fungi</taxon>
        <taxon>Dikarya</taxon>
        <taxon>Ascomycota</taxon>
        <taxon>Pezizomycotina</taxon>
        <taxon>Eurotiomycetes</taxon>
        <taxon>Eurotiomycetidae</taxon>
        <taxon>Eurotiales</taxon>
        <taxon>Aspergillaceae</taxon>
        <taxon>Aspergillus</taxon>
        <taxon>Aspergillus subgen. Circumdati</taxon>
    </lineage>
</organism>
<comment type="subcellular location">
    <subcellularLocation>
        <location evidence="1">Membrane</location>
        <topology evidence="1">Multi-pass membrane protein</topology>
    </subcellularLocation>
</comment>
<dbReference type="Proteomes" id="UP000184304">
    <property type="component" value="Unassembled WGS sequence"/>
</dbReference>
<dbReference type="PANTHER" id="PTHR23502">
    <property type="entry name" value="MAJOR FACILITATOR SUPERFAMILY"/>
    <property type="match status" value="1"/>
</dbReference>
<evidence type="ECO:0000259" key="6">
    <source>
        <dbReference type="PROSITE" id="PS50850"/>
    </source>
</evidence>
<dbReference type="Pfam" id="PF07690">
    <property type="entry name" value="MFS_1"/>
    <property type="match status" value="1"/>
</dbReference>
<reference evidence="8" key="1">
    <citation type="journal article" date="2017" name="Genome Biol.">
        <title>Comparative genomics reveals high biological diversity and specific adaptations in the industrially and medically important fungal genus Aspergillus.</title>
        <authorList>
            <person name="de Vries R.P."/>
            <person name="Riley R."/>
            <person name="Wiebenga A."/>
            <person name="Aguilar-Osorio G."/>
            <person name="Amillis S."/>
            <person name="Uchima C.A."/>
            <person name="Anderluh G."/>
            <person name="Asadollahi M."/>
            <person name="Askin M."/>
            <person name="Barry K."/>
            <person name="Battaglia E."/>
            <person name="Bayram O."/>
            <person name="Benocci T."/>
            <person name="Braus-Stromeyer S.A."/>
            <person name="Caldana C."/>
            <person name="Canovas D."/>
            <person name="Cerqueira G.C."/>
            <person name="Chen F."/>
            <person name="Chen W."/>
            <person name="Choi C."/>
            <person name="Clum A."/>
            <person name="Dos Santos R.A."/>
            <person name="Damasio A.R."/>
            <person name="Diallinas G."/>
            <person name="Emri T."/>
            <person name="Fekete E."/>
            <person name="Flipphi M."/>
            <person name="Freyberg S."/>
            <person name="Gallo A."/>
            <person name="Gournas C."/>
            <person name="Habgood R."/>
            <person name="Hainaut M."/>
            <person name="Harispe M.L."/>
            <person name="Henrissat B."/>
            <person name="Hilden K.S."/>
            <person name="Hope R."/>
            <person name="Hossain A."/>
            <person name="Karabika E."/>
            <person name="Karaffa L."/>
            <person name="Karanyi Z."/>
            <person name="Krasevec N."/>
            <person name="Kuo A."/>
            <person name="Kusch H."/>
            <person name="LaButti K."/>
            <person name="Lagendijk E.L."/>
            <person name="Lapidus A."/>
            <person name="Levasseur A."/>
            <person name="Lindquist E."/>
            <person name="Lipzen A."/>
            <person name="Logrieco A.F."/>
            <person name="MacCabe A."/>
            <person name="Maekelae M.R."/>
            <person name="Malavazi I."/>
            <person name="Melin P."/>
            <person name="Meyer V."/>
            <person name="Mielnichuk N."/>
            <person name="Miskei M."/>
            <person name="Molnar A.P."/>
            <person name="Mule G."/>
            <person name="Ngan C.Y."/>
            <person name="Orejas M."/>
            <person name="Orosz E."/>
            <person name="Ouedraogo J.P."/>
            <person name="Overkamp K.M."/>
            <person name="Park H.-S."/>
            <person name="Perrone G."/>
            <person name="Piumi F."/>
            <person name="Punt P.J."/>
            <person name="Ram A.F."/>
            <person name="Ramon A."/>
            <person name="Rauscher S."/>
            <person name="Record E."/>
            <person name="Riano-Pachon D.M."/>
            <person name="Robert V."/>
            <person name="Roehrig J."/>
            <person name="Ruller R."/>
            <person name="Salamov A."/>
            <person name="Salih N.S."/>
            <person name="Samson R.A."/>
            <person name="Sandor E."/>
            <person name="Sanguinetti M."/>
            <person name="Schuetze T."/>
            <person name="Sepcic K."/>
            <person name="Shelest E."/>
            <person name="Sherlock G."/>
            <person name="Sophianopoulou V."/>
            <person name="Squina F.M."/>
            <person name="Sun H."/>
            <person name="Susca A."/>
            <person name="Todd R.B."/>
            <person name="Tsang A."/>
            <person name="Unkles S.E."/>
            <person name="van de Wiele N."/>
            <person name="van Rossen-Uffink D."/>
            <person name="Oliveira J.V."/>
            <person name="Vesth T.C."/>
            <person name="Visser J."/>
            <person name="Yu J.-H."/>
            <person name="Zhou M."/>
            <person name="Andersen M.R."/>
            <person name="Archer D.B."/>
            <person name="Baker S.E."/>
            <person name="Benoit I."/>
            <person name="Brakhage A.A."/>
            <person name="Braus G.H."/>
            <person name="Fischer R."/>
            <person name="Frisvad J.C."/>
            <person name="Goldman G.H."/>
            <person name="Houbraken J."/>
            <person name="Oakley B."/>
            <person name="Pocsi I."/>
            <person name="Scazzocchio C."/>
            <person name="Seiboth B."/>
            <person name="vanKuyk P.A."/>
            <person name="Wortman J."/>
            <person name="Dyer P.S."/>
            <person name="Grigoriev I.V."/>
        </authorList>
    </citation>
    <scope>NUCLEOTIDE SEQUENCE [LARGE SCALE GENOMIC DNA]</scope>
    <source>
        <strain evidence="8">CBS 134.48</strain>
    </source>
</reference>
<evidence type="ECO:0000313" key="7">
    <source>
        <dbReference type="EMBL" id="OJI84521.1"/>
    </source>
</evidence>
<feature type="transmembrane region" description="Helical" evidence="5">
    <location>
        <begin position="110"/>
        <end position="131"/>
    </location>
</feature>
<evidence type="ECO:0000256" key="5">
    <source>
        <dbReference type="SAM" id="Phobius"/>
    </source>
</evidence>
<protein>
    <recommendedName>
        <fullName evidence="6">Major facilitator superfamily (MFS) profile domain-containing protein</fullName>
    </recommendedName>
</protein>
<feature type="transmembrane region" description="Helical" evidence="5">
    <location>
        <begin position="502"/>
        <end position="523"/>
    </location>
</feature>
<feature type="transmembrane region" description="Helical" evidence="5">
    <location>
        <begin position="434"/>
        <end position="456"/>
    </location>
</feature>
<feature type="transmembrane region" description="Helical" evidence="5">
    <location>
        <begin position="403"/>
        <end position="422"/>
    </location>
</feature>
<dbReference type="PROSITE" id="PS00217">
    <property type="entry name" value="SUGAR_TRANSPORT_2"/>
    <property type="match status" value="1"/>
</dbReference>
<feature type="transmembrane region" description="Helical" evidence="5">
    <location>
        <begin position="196"/>
        <end position="213"/>
    </location>
</feature>
<proteinExistence type="predicted"/>
<dbReference type="InterPro" id="IPR005829">
    <property type="entry name" value="Sugar_transporter_CS"/>
</dbReference>
<name>A0A1L9N5M3_ASPTC</name>
<dbReference type="STRING" id="767770.A0A1L9N5M3"/>
<dbReference type="GO" id="GO:0140115">
    <property type="term" value="P:export across plasma membrane"/>
    <property type="evidence" value="ECO:0007669"/>
    <property type="project" value="UniProtKB-ARBA"/>
</dbReference>
<evidence type="ECO:0000256" key="3">
    <source>
        <dbReference type="ARBA" id="ARBA00022989"/>
    </source>
</evidence>
<feature type="transmembrane region" description="Helical" evidence="5">
    <location>
        <begin position="137"/>
        <end position="154"/>
    </location>
</feature>
<sequence length="539" mass="59436">MVFHPPVPAYLSACAMQAEDSATSKTTHVFSETRHRLGDVKLVSDNHIVLVPTPSSDPHDPLKLPAWRKWMILLLVSAYSFSAVVLVSGLGPILSVIQAEYPGQERVNDLMTYPTLFMGIGNIVSMPLALALGRRPVFVFSILLLVVTSIWCAFSKSLDSHIAGRDIMGMAAGQSEALAPMIIHEICFLHERGRKVAWFVFIQNISCGAFYIASTYMVNAWGWRWWYGVFAILNGAILLLSILFVTETAFERTPEAMRGESHDSTTLGKDDAQTTHQEVVSVDSLQAQQPRSFLGHMTLVQVTPQWRRIPDFYRHLGQAFCVPSIFWLFLLNGAFLGVYIFQSSTFSTILLAPPYAFPFTSLGYVQAAQILVCFIFLPLLGYGSDYAIRVMSRRNRGQYKPEYRFLGLAMPSITGVISAVLYGQAGSFPSRWHWSAIAVPFQGVFFGFLGANIVGITYALDSFPMRSAALLVVICAGRGLVGFGLSYAVLPSIKAIGYHGSMDVQAIICAVIAAMAVPMYFAGPWTRGFAQRKLGMDQA</sequence>
<dbReference type="InterPro" id="IPR020846">
    <property type="entry name" value="MFS_dom"/>
</dbReference>
<feature type="domain" description="Major facilitator superfamily (MFS) profile" evidence="6">
    <location>
        <begin position="72"/>
        <end position="527"/>
    </location>
</feature>
<dbReference type="PROSITE" id="PS50850">
    <property type="entry name" value="MFS"/>
    <property type="match status" value="1"/>
</dbReference>